<accession>A0AA88AYW6</accession>
<dbReference type="PANTHER" id="PTHR33470">
    <property type="entry name" value="OS01G0164075 PROTEIN"/>
    <property type="match status" value="1"/>
</dbReference>
<comment type="caution">
    <text evidence="3">The sequence shown here is derived from an EMBL/GenBank/DDBJ whole genome shotgun (WGS) entry which is preliminary data.</text>
</comment>
<dbReference type="Proteomes" id="UP001187192">
    <property type="component" value="Unassembled WGS sequence"/>
</dbReference>
<dbReference type="EMBL" id="BTGU01000041">
    <property type="protein sequence ID" value="GMN52386.1"/>
    <property type="molecule type" value="Genomic_DNA"/>
</dbReference>
<keyword evidence="4" id="KW-1185">Reference proteome</keyword>
<dbReference type="AlphaFoldDB" id="A0AA88AYW6"/>
<dbReference type="GO" id="GO:0071944">
    <property type="term" value="C:cell periphery"/>
    <property type="evidence" value="ECO:0007669"/>
    <property type="project" value="TreeGrafter"/>
</dbReference>
<gene>
    <name evidence="3" type="ORF">TIFTF001_021534</name>
</gene>
<sequence length="114" mass="12696">MMEQKIYHDDHVHEGLIPNVTFIGIQGIILCELGPNEYLPLEGAKARITCPSSHQNGNNEAESSSIPSPRTDEHGFFLVTLSVSKLTDKSINIQECRAFLEYSPLESCNVPIRN</sequence>
<evidence type="ECO:0000256" key="1">
    <source>
        <dbReference type="ARBA" id="ARBA00022729"/>
    </source>
</evidence>
<protein>
    <submittedName>
        <fullName evidence="3">Uncharacterized protein</fullName>
    </submittedName>
</protein>
<feature type="compositionally biased region" description="Polar residues" evidence="2">
    <location>
        <begin position="50"/>
        <end position="68"/>
    </location>
</feature>
<organism evidence="3 4">
    <name type="scientific">Ficus carica</name>
    <name type="common">Common fig</name>
    <dbReference type="NCBI Taxonomy" id="3494"/>
    <lineage>
        <taxon>Eukaryota</taxon>
        <taxon>Viridiplantae</taxon>
        <taxon>Streptophyta</taxon>
        <taxon>Embryophyta</taxon>
        <taxon>Tracheophyta</taxon>
        <taxon>Spermatophyta</taxon>
        <taxon>Magnoliopsida</taxon>
        <taxon>eudicotyledons</taxon>
        <taxon>Gunneridae</taxon>
        <taxon>Pentapetalae</taxon>
        <taxon>rosids</taxon>
        <taxon>fabids</taxon>
        <taxon>Rosales</taxon>
        <taxon>Moraceae</taxon>
        <taxon>Ficeae</taxon>
        <taxon>Ficus</taxon>
    </lineage>
</organism>
<dbReference type="Pfam" id="PF01190">
    <property type="entry name" value="Pollen_Ole_e_1"/>
    <property type="match status" value="1"/>
</dbReference>
<name>A0AA88AYW6_FICCA</name>
<evidence type="ECO:0000313" key="4">
    <source>
        <dbReference type="Proteomes" id="UP001187192"/>
    </source>
</evidence>
<evidence type="ECO:0000256" key="2">
    <source>
        <dbReference type="SAM" id="MobiDB-lite"/>
    </source>
</evidence>
<reference evidence="3" key="1">
    <citation type="submission" date="2023-07" db="EMBL/GenBank/DDBJ databases">
        <title>draft genome sequence of fig (Ficus carica).</title>
        <authorList>
            <person name="Takahashi T."/>
            <person name="Nishimura K."/>
        </authorList>
    </citation>
    <scope>NUCLEOTIDE SEQUENCE</scope>
</reference>
<dbReference type="Gramene" id="FCD_00013808-RA">
    <property type="protein sequence ID" value="FCD_00013808-RA:cds"/>
    <property type="gene ID" value="FCD_00013808"/>
</dbReference>
<feature type="region of interest" description="Disordered" evidence="2">
    <location>
        <begin position="49"/>
        <end position="70"/>
    </location>
</feature>
<evidence type="ECO:0000313" key="3">
    <source>
        <dbReference type="EMBL" id="GMN52386.1"/>
    </source>
</evidence>
<dbReference type="PANTHER" id="PTHR33470:SF40">
    <property type="entry name" value="PROTEIN SEED AND ROOT HAIR PROTECTIVE PROTEIN"/>
    <property type="match status" value="1"/>
</dbReference>
<dbReference type="GO" id="GO:0009723">
    <property type="term" value="P:response to ethylene"/>
    <property type="evidence" value="ECO:0007669"/>
    <property type="project" value="TreeGrafter"/>
</dbReference>
<keyword evidence="1" id="KW-0732">Signal</keyword>
<proteinExistence type="predicted"/>